<dbReference type="Proteomes" id="UP000618094">
    <property type="component" value="Unassembled WGS sequence"/>
</dbReference>
<reference evidence="8" key="1">
    <citation type="submission" date="2020-07" db="EMBL/GenBank/DDBJ databases">
        <title>Draft genome sequence of Lactobacillus helveticus strain H-8.</title>
        <authorList>
            <person name="Endo A."/>
            <person name="Maeno S."/>
            <person name="Kido Y."/>
        </authorList>
    </citation>
    <scope>NUCLEOTIDE SEQUENCE</scope>
    <source>
        <strain evidence="8">H-8</strain>
    </source>
</reference>
<organism evidence="8 9">
    <name type="scientific">Lactobacillus helveticus</name>
    <name type="common">Lactobacillus suntoryeus</name>
    <dbReference type="NCBI Taxonomy" id="1587"/>
    <lineage>
        <taxon>Bacteria</taxon>
        <taxon>Bacillati</taxon>
        <taxon>Bacillota</taxon>
        <taxon>Bacilli</taxon>
        <taxon>Lactobacillales</taxon>
        <taxon>Lactobacillaceae</taxon>
        <taxon>Lactobacillus</taxon>
    </lineage>
</organism>
<proteinExistence type="predicted"/>
<evidence type="ECO:0000256" key="2">
    <source>
        <dbReference type="ARBA" id="ARBA00022525"/>
    </source>
</evidence>
<feature type="compositionally biased region" description="Basic and acidic residues" evidence="5">
    <location>
        <begin position="279"/>
        <end position="300"/>
    </location>
</feature>
<name>A0A8H9F9I2_LACHE</name>
<evidence type="ECO:0000256" key="6">
    <source>
        <dbReference type="SAM" id="Phobius"/>
    </source>
</evidence>
<feature type="region of interest" description="Disordered" evidence="5">
    <location>
        <begin position="1"/>
        <end position="29"/>
    </location>
</feature>
<dbReference type="EMBL" id="BLYO01000310">
    <property type="protein sequence ID" value="GFO99699.1"/>
    <property type="molecule type" value="Genomic_DNA"/>
</dbReference>
<evidence type="ECO:0000259" key="7">
    <source>
        <dbReference type="PROSITE" id="PS50847"/>
    </source>
</evidence>
<feature type="compositionally biased region" description="Gly residues" evidence="5">
    <location>
        <begin position="170"/>
        <end position="179"/>
    </location>
</feature>
<keyword evidence="2" id="KW-0964">Secreted</keyword>
<dbReference type="Gene3D" id="2.60.40.4300">
    <property type="match status" value="1"/>
</dbReference>
<dbReference type="Pfam" id="PF00746">
    <property type="entry name" value="Gram_pos_anchor"/>
    <property type="match status" value="1"/>
</dbReference>
<feature type="compositionally biased region" description="Polar residues" evidence="5">
    <location>
        <begin position="303"/>
        <end position="337"/>
    </location>
</feature>
<protein>
    <recommendedName>
        <fullName evidence="7">Gram-positive cocci surface proteins LPxTG domain-containing protein</fullName>
    </recommendedName>
</protein>
<dbReference type="InterPro" id="IPR041495">
    <property type="entry name" value="Mub_B2"/>
</dbReference>
<evidence type="ECO:0000256" key="5">
    <source>
        <dbReference type="SAM" id="MobiDB-lite"/>
    </source>
</evidence>
<evidence type="ECO:0000256" key="3">
    <source>
        <dbReference type="ARBA" id="ARBA00022729"/>
    </source>
</evidence>
<dbReference type="NCBIfam" id="TIGR01167">
    <property type="entry name" value="LPXTG_anchor"/>
    <property type="match status" value="1"/>
</dbReference>
<feature type="compositionally biased region" description="Basic residues" evidence="5">
    <location>
        <begin position="234"/>
        <end position="243"/>
    </location>
</feature>
<comment type="caution">
    <text evidence="8">The sequence shown here is derived from an EMBL/GenBank/DDBJ whole genome shotgun (WGS) entry which is preliminary data.</text>
</comment>
<keyword evidence="1" id="KW-0134">Cell wall</keyword>
<feature type="domain" description="Gram-positive cocci surface proteins LPxTG" evidence="7">
    <location>
        <begin position="335"/>
        <end position="370"/>
    </location>
</feature>
<keyword evidence="6" id="KW-1133">Transmembrane helix</keyword>
<evidence type="ECO:0000256" key="4">
    <source>
        <dbReference type="ARBA" id="ARBA00023088"/>
    </source>
</evidence>
<keyword evidence="3" id="KW-0732">Signal</keyword>
<accession>A0A8H9F9I2</accession>
<feature type="region of interest" description="Disordered" evidence="5">
    <location>
        <begin position="167"/>
        <end position="345"/>
    </location>
</feature>
<feature type="compositionally biased region" description="Basic and acidic residues" evidence="5">
    <location>
        <begin position="185"/>
        <end position="233"/>
    </location>
</feature>
<dbReference type="AlphaFoldDB" id="A0A8H9F9I2"/>
<dbReference type="RefSeq" id="WP_236652642.1">
    <property type="nucleotide sequence ID" value="NZ_BLYO01000310.1"/>
</dbReference>
<evidence type="ECO:0000313" key="9">
    <source>
        <dbReference type="Proteomes" id="UP000618094"/>
    </source>
</evidence>
<feature type="transmembrane region" description="Helical" evidence="6">
    <location>
        <begin position="346"/>
        <end position="364"/>
    </location>
</feature>
<evidence type="ECO:0000256" key="1">
    <source>
        <dbReference type="ARBA" id="ARBA00022512"/>
    </source>
</evidence>
<feature type="compositionally biased region" description="Basic and acidic residues" evidence="5">
    <location>
        <begin position="244"/>
        <end position="259"/>
    </location>
</feature>
<keyword evidence="6" id="KW-0472">Membrane</keyword>
<dbReference type="PROSITE" id="PS50847">
    <property type="entry name" value="GRAM_POS_ANCHORING"/>
    <property type="match status" value="1"/>
</dbReference>
<keyword evidence="6" id="KW-0812">Transmembrane</keyword>
<evidence type="ECO:0000313" key="8">
    <source>
        <dbReference type="EMBL" id="GFO99699.1"/>
    </source>
</evidence>
<sequence length="370" mass="41185">MRALDSRTEDDNDGGKVVDHKDSDPTKDGADVNVYYFHDQEDVTTDKPGFDIDVKELKKTFIRTIIYRGTRDEGKTYQDVNGSPDSTHVYKQSVTFTRKAIIDSVTKKVVRYTDWTSDKPEMDEAPSKKPSEVGYDKVDKAKVAGISVNPDSDKTDLGLIVVTYTAVVPDGGGSTGGDNGGKEQQPPKDEDKTPNLDKKPEKKPGKSEETKNPEEHKVPGKQKEEKKPEETKKTPKKKQHKTSKKSDKSETKVASEKSTKKSIKAIKKTVDKSPNSAPHSEDWNKNHAPHNEWNENHAARGEWQSNHGQWQANNMPKSEEMSNSSSVTEDKTNTLPQTGEKDSNNSVMGLIALSFASLLSIFGLNRKKKN</sequence>
<dbReference type="Pfam" id="PF17966">
    <property type="entry name" value="Muc_B2"/>
    <property type="match status" value="1"/>
</dbReference>
<keyword evidence="4" id="KW-0572">Peptidoglycan-anchor</keyword>
<dbReference type="InterPro" id="IPR019931">
    <property type="entry name" value="LPXTG_anchor"/>
</dbReference>
<gene>
    <name evidence="8" type="ORF">LHEH8_14550</name>
</gene>